<dbReference type="InterPro" id="IPR015366">
    <property type="entry name" value="S53_propep"/>
</dbReference>
<protein>
    <submittedName>
        <fullName evidence="14">S53 family peptidase</fullName>
    </submittedName>
</protein>
<evidence type="ECO:0000256" key="11">
    <source>
        <dbReference type="ARBA" id="ARBA00023145"/>
    </source>
</evidence>
<dbReference type="PANTHER" id="PTHR14218:SF15">
    <property type="entry name" value="TRIPEPTIDYL-PEPTIDASE 1"/>
    <property type="match status" value="1"/>
</dbReference>
<evidence type="ECO:0000259" key="13">
    <source>
        <dbReference type="PROSITE" id="PS51695"/>
    </source>
</evidence>
<proteinExistence type="inferred from homology"/>
<dbReference type="SUPFAM" id="SSF54897">
    <property type="entry name" value="Protease propeptides/inhibitors"/>
    <property type="match status" value="1"/>
</dbReference>
<name>A0ABN1U0F9_9ACTN</name>
<feature type="domain" description="Peptidase S53" evidence="13">
    <location>
        <begin position="292"/>
        <end position="643"/>
    </location>
</feature>
<evidence type="ECO:0000256" key="9">
    <source>
        <dbReference type="ARBA" id="ARBA00022837"/>
    </source>
</evidence>
<comment type="function">
    <text evidence="2">Required for the transposition of the insertion element.</text>
</comment>
<evidence type="ECO:0000256" key="7">
    <source>
        <dbReference type="ARBA" id="ARBA00022801"/>
    </source>
</evidence>
<keyword evidence="9" id="KW-0106">Calcium</keyword>
<comment type="cofactor">
    <cofactor evidence="1">
        <name>Ca(2+)</name>
        <dbReference type="ChEBI" id="CHEBI:29108"/>
    </cofactor>
</comment>
<dbReference type="Gene3D" id="3.40.50.200">
    <property type="entry name" value="Peptidase S8/S53 domain"/>
    <property type="match status" value="1"/>
</dbReference>
<keyword evidence="11" id="KW-0865">Zymogen</keyword>
<evidence type="ECO:0000256" key="8">
    <source>
        <dbReference type="ARBA" id="ARBA00022825"/>
    </source>
</evidence>
<dbReference type="CDD" id="cd04056">
    <property type="entry name" value="Peptidases_S53"/>
    <property type="match status" value="1"/>
</dbReference>
<dbReference type="InterPro" id="IPR036852">
    <property type="entry name" value="Peptidase_S8/S53_dom_sf"/>
</dbReference>
<evidence type="ECO:0000313" key="14">
    <source>
        <dbReference type="EMBL" id="GAA1109868.1"/>
    </source>
</evidence>
<evidence type="ECO:0000256" key="3">
    <source>
        <dbReference type="ARBA" id="ARBA00010961"/>
    </source>
</evidence>
<gene>
    <name evidence="14" type="ORF">GCM10009663_59320</name>
</gene>
<evidence type="ECO:0000256" key="4">
    <source>
        <dbReference type="ARBA" id="ARBA00022578"/>
    </source>
</evidence>
<organism evidence="14 15">
    <name type="scientific">Kitasatospora arboriphila</name>
    <dbReference type="NCBI Taxonomy" id="258052"/>
    <lineage>
        <taxon>Bacteria</taxon>
        <taxon>Bacillati</taxon>
        <taxon>Actinomycetota</taxon>
        <taxon>Actinomycetes</taxon>
        <taxon>Kitasatosporales</taxon>
        <taxon>Streptomycetaceae</taxon>
        <taxon>Kitasatospora</taxon>
    </lineage>
</organism>
<reference evidence="14 15" key="1">
    <citation type="journal article" date="2019" name="Int. J. Syst. Evol. Microbiol.">
        <title>The Global Catalogue of Microorganisms (GCM) 10K type strain sequencing project: providing services to taxonomists for standard genome sequencing and annotation.</title>
        <authorList>
            <consortium name="The Broad Institute Genomics Platform"/>
            <consortium name="The Broad Institute Genome Sequencing Center for Infectious Disease"/>
            <person name="Wu L."/>
            <person name="Ma J."/>
        </authorList>
    </citation>
    <scope>NUCLEOTIDE SEQUENCE [LARGE SCALE GENOMIC DNA]</scope>
    <source>
        <strain evidence="14 15">JCM 13002</strain>
    </source>
</reference>
<keyword evidence="8" id="KW-0720">Serine protease</keyword>
<evidence type="ECO:0000256" key="1">
    <source>
        <dbReference type="ARBA" id="ARBA00001913"/>
    </source>
</evidence>
<keyword evidence="7" id="KW-0378">Hydrolase</keyword>
<keyword evidence="6" id="KW-0479">Metal-binding</keyword>
<evidence type="ECO:0000256" key="2">
    <source>
        <dbReference type="ARBA" id="ARBA00002190"/>
    </source>
</evidence>
<dbReference type="PANTHER" id="PTHR14218">
    <property type="entry name" value="PROTEASE S8 TRIPEPTIDYL PEPTIDASE I CLN2"/>
    <property type="match status" value="1"/>
</dbReference>
<dbReference type="Pfam" id="PF00872">
    <property type="entry name" value="Transposase_mut"/>
    <property type="match status" value="1"/>
</dbReference>
<evidence type="ECO:0000256" key="10">
    <source>
        <dbReference type="ARBA" id="ARBA00023125"/>
    </source>
</evidence>
<keyword evidence="5" id="KW-0645">Protease</keyword>
<comment type="similarity">
    <text evidence="3">Belongs to the transposase mutator family.</text>
</comment>
<accession>A0ABN1U0F9</accession>
<dbReference type="PROSITE" id="PS51695">
    <property type="entry name" value="SEDOLISIN"/>
    <property type="match status" value="1"/>
</dbReference>
<dbReference type="SMART" id="SM00944">
    <property type="entry name" value="Pro-kuma_activ"/>
    <property type="match status" value="1"/>
</dbReference>
<keyword evidence="4" id="KW-0815">Transposition</keyword>
<dbReference type="InterPro" id="IPR050819">
    <property type="entry name" value="Tripeptidyl-peptidase_I"/>
</dbReference>
<dbReference type="InterPro" id="IPR001207">
    <property type="entry name" value="Transposase_mutator"/>
</dbReference>
<dbReference type="Proteomes" id="UP001499987">
    <property type="component" value="Unassembled WGS sequence"/>
</dbReference>
<evidence type="ECO:0000256" key="6">
    <source>
        <dbReference type="ARBA" id="ARBA00022723"/>
    </source>
</evidence>
<evidence type="ECO:0000256" key="12">
    <source>
        <dbReference type="ARBA" id="ARBA00023172"/>
    </source>
</evidence>
<keyword evidence="12" id="KW-0233">DNA recombination</keyword>
<keyword evidence="15" id="KW-1185">Reference proteome</keyword>
<dbReference type="EMBL" id="BAAALD010000077">
    <property type="protein sequence ID" value="GAA1109868.1"/>
    <property type="molecule type" value="Genomic_DNA"/>
</dbReference>
<dbReference type="SUPFAM" id="SSF52743">
    <property type="entry name" value="Subtilisin-like"/>
    <property type="match status" value="1"/>
</dbReference>
<evidence type="ECO:0000256" key="5">
    <source>
        <dbReference type="ARBA" id="ARBA00022670"/>
    </source>
</evidence>
<comment type="caution">
    <text evidence="14">The sequence shown here is derived from an EMBL/GenBank/DDBJ whole genome shotgun (WGS) entry which is preliminary data.</text>
</comment>
<evidence type="ECO:0000313" key="15">
    <source>
        <dbReference type="Proteomes" id="UP001499987"/>
    </source>
</evidence>
<keyword evidence="10" id="KW-0238">DNA-binding</keyword>
<dbReference type="InterPro" id="IPR030400">
    <property type="entry name" value="Sedolisin_dom"/>
</dbReference>
<sequence>MAEFRMQPLGAGPYTFVRPDASTRKVREGGRVVSVHCLVAVGVNAGAGREVLCTDVFSAEGCTDRLAFLCGPTGRNFKGARQCPEYSSAGWSSPPPQPVGVQSTVRRLITRCLIENTFRMTAKRMVSLPGSKRAAAPDARRTGDVDESQPIDITLVLRRRAEIPEDLINGPATISRQELAERYGADPADIDLVRRTAEEHGLHVLEADQATRRIKLRGTLAQLRHVADPQSLDLVQSLDPATREMVEHRQREGDLRIPAHWQDVVVAVLGMDDRPQARPHIHRLKPAAAHRSYTPVELGKIYRFPPNTDGSGQTLAILELGGGYTQDDLDTYFSDLGITPTPSVTAVGVGEGSNNPEGNPDGVDGEVLLDIEVAGALAPRARQVVYFAPNTDQGFADALSAAVHATPTPTAVSNSWGLNEELWTEQGRAVFDEVLADAAALGVTVCVAAGDNGSSDGESDGLPHTDYPASSSRTLACGGTYLEADPATGNVTLERVWNNGPKSASGGGISKFYKQPPWQANVGVPNGSHPTPLRGVPDVAATADPRSGYRVLVDGQPMVIGGTSAVAPLWAALACRLSEALGRPLGLLQPLLYDGATAGHSPSGFRDITQGDIGAFKAGPGWDACTGLGVPDGTELLERLRTISVS</sequence>